<name>A0A1X6PDB2_PORUM</name>
<organism evidence="2 3">
    <name type="scientific">Porphyra umbilicalis</name>
    <name type="common">Purple laver</name>
    <name type="synonym">Red alga</name>
    <dbReference type="NCBI Taxonomy" id="2786"/>
    <lineage>
        <taxon>Eukaryota</taxon>
        <taxon>Rhodophyta</taxon>
        <taxon>Bangiophyceae</taxon>
        <taxon>Bangiales</taxon>
        <taxon>Bangiaceae</taxon>
        <taxon>Porphyra</taxon>
    </lineage>
</organism>
<dbReference type="Pfam" id="PF06293">
    <property type="entry name" value="Kdo"/>
    <property type="match status" value="1"/>
</dbReference>
<dbReference type="Proteomes" id="UP000218209">
    <property type="component" value="Unassembled WGS sequence"/>
</dbReference>
<dbReference type="AlphaFoldDB" id="A0A1X6PDB2"/>
<accession>A0A1X6PDB2</accession>
<gene>
    <name evidence="2" type="ORF">BU14_0095s0015</name>
</gene>
<dbReference type="EMBL" id="KV918802">
    <property type="protein sequence ID" value="OSX78899.1"/>
    <property type="molecule type" value="Genomic_DNA"/>
</dbReference>
<evidence type="ECO:0000313" key="2">
    <source>
        <dbReference type="EMBL" id="OSX78899.1"/>
    </source>
</evidence>
<evidence type="ECO:0000256" key="1">
    <source>
        <dbReference type="SAM" id="MobiDB-lite"/>
    </source>
</evidence>
<protein>
    <recommendedName>
        <fullName evidence="4">Protein kinase domain-containing protein</fullName>
    </recommendedName>
</protein>
<evidence type="ECO:0008006" key="4">
    <source>
        <dbReference type="Google" id="ProtNLM"/>
    </source>
</evidence>
<sequence length="747" mass="79661">MSEPTGVGLLDGRLARGASGASGAADAAGEAAGANVAAIANAEVSVATLAALDEQQDGGAAGGGPALPAAGARVMATTPLAVDVQGDGAGDAELAQARQRLTTLDGLVEATRSSLATLLKRQGESPASDLPNIERSINKATARVTDFLAKQAEAQKALRDLEKLRAQELSSKAEKRAATQPYDIVYRFGFPTTAASDSLLSTKGRWCGPCVTIFPSHDPTSPPRVFPKLQPTEQDIADAIHGKAGSFSALTSMSVVSEDGVALVEQSKDRGVRTVQDEVMGSNKPYLQDGVRLVENKLLSQLEQPVVYCKLDNKPDIAWVATADGVQVVVAIQEVKRAFASPVDGLQQVAAYACAAAAGMYNFGVDWKQILVPMSVCTGIAEVHGAAFMATPSFPVAISTSIVLDLRSSRGAGCAHQHRLRAKQQMERSLQLLDAALGRAPPTPSRSSGYESLAGEEATTWFSPCFSTAHLWPKIGGVSNALWPERQKTMLRMRRVFTRLYGSSACRFVCFPVCWANDALPGPATAGNGVSMLVFPNLKQDGYRSGLPRDVMTAKMYISAVNEAMAALHAAGVIHGDMYISNIMWRMSPDRSAVEVKLIDWDTAFLAEDGLPDAMEKAWKSMCKWCLYKTRSPQVDEAVNLRLLDSFMVDTLKHFCSDDKGLSDEWMKAAGDKSAGQLNHAFARMQCLYVVHKGWPAPNVCRTVLNDKAVMPSSYEDAVSVATAAADGAMQPAHDATPPAKKPRTDD</sequence>
<feature type="region of interest" description="Disordered" evidence="1">
    <location>
        <begin position="726"/>
        <end position="747"/>
    </location>
</feature>
<evidence type="ECO:0000313" key="3">
    <source>
        <dbReference type="Proteomes" id="UP000218209"/>
    </source>
</evidence>
<proteinExistence type="predicted"/>
<dbReference type="SUPFAM" id="SSF56112">
    <property type="entry name" value="Protein kinase-like (PK-like)"/>
    <property type="match status" value="1"/>
</dbReference>
<keyword evidence="3" id="KW-1185">Reference proteome</keyword>
<dbReference type="Gene3D" id="1.10.510.10">
    <property type="entry name" value="Transferase(Phosphotransferase) domain 1"/>
    <property type="match status" value="1"/>
</dbReference>
<dbReference type="OrthoDB" id="190089at2759"/>
<dbReference type="InterPro" id="IPR011009">
    <property type="entry name" value="Kinase-like_dom_sf"/>
</dbReference>
<reference evidence="2 3" key="1">
    <citation type="submission" date="2017-03" db="EMBL/GenBank/DDBJ databases">
        <title>WGS assembly of Porphyra umbilicalis.</title>
        <authorList>
            <person name="Brawley S.H."/>
            <person name="Blouin N.A."/>
            <person name="Ficko-Blean E."/>
            <person name="Wheeler G.L."/>
            <person name="Lohr M."/>
            <person name="Goodson H.V."/>
            <person name="Jenkins J.W."/>
            <person name="Blaby-Haas C.E."/>
            <person name="Helliwell K.E."/>
            <person name="Chan C."/>
            <person name="Marriage T."/>
            <person name="Bhattacharya D."/>
            <person name="Klein A.S."/>
            <person name="Badis Y."/>
            <person name="Brodie J."/>
            <person name="Cao Y."/>
            <person name="Collen J."/>
            <person name="Dittami S.M."/>
            <person name="Gachon C.M."/>
            <person name="Green B.R."/>
            <person name="Karpowicz S."/>
            <person name="Kim J.W."/>
            <person name="Kudahl U."/>
            <person name="Lin S."/>
            <person name="Michel G."/>
            <person name="Mittag M."/>
            <person name="Olson B.J."/>
            <person name="Pangilinan J."/>
            <person name="Peng Y."/>
            <person name="Qiu H."/>
            <person name="Shu S."/>
            <person name="Singer J.T."/>
            <person name="Smith A.G."/>
            <person name="Sprecher B.N."/>
            <person name="Wagner V."/>
            <person name="Wang W."/>
            <person name="Wang Z.-Y."/>
            <person name="Yan J."/>
            <person name="Yarish C."/>
            <person name="Zoeuner-Riek S."/>
            <person name="Zhuang Y."/>
            <person name="Zou Y."/>
            <person name="Lindquist E.A."/>
            <person name="Grimwood J."/>
            <person name="Barry K."/>
            <person name="Rokhsar D.S."/>
            <person name="Schmutz J."/>
            <person name="Stiller J.W."/>
            <person name="Grossman A.R."/>
            <person name="Prochnik S.E."/>
        </authorList>
    </citation>
    <scope>NUCLEOTIDE SEQUENCE [LARGE SCALE GENOMIC DNA]</scope>
    <source>
        <strain evidence="2">4086291</strain>
    </source>
</reference>